<evidence type="ECO:0000259" key="10">
    <source>
        <dbReference type="PROSITE" id="PS51916"/>
    </source>
</evidence>
<feature type="domain" description="Pru" evidence="11">
    <location>
        <begin position="224"/>
        <end position="337"/>
    </location>
</feature>
<evidence type="ECO:0000256" key="5">
    <source>
        <dbReference type="ARBA" id="ARBA00022942"/>
    </source>
</evidence>
<evidence type="ECO:0000256" key="3">
    <source>
        <dbReference type="ARBA" id="ARBA00009216"/>
    </source>
</evidence>
<feature type="region of interest" description="Disordered" evidence="9">
    <location>
        <begin position="610"/>
        <end position="670"/>
    </location>
</feature>
<feature type="region of interest" description="Disordered" evidence="9">
    <location>
        <begin position="333"/>
        <end position="358"/>
    </location>
</feature>
<protein>
    <recommendedName>
        <fullName evidence="8">Proteasomal ubiquitin receptor ADRM1 homolog</fullName>
    </recommendedName>
</protein>
<keyword evidence="5" id="KW-0647">Proteasome</keyword>
<feature type="compositionally biased region" description="Basic and acidic residues" evidence="9">
    <location>
        <begin position="610"/>
        <end position="619"/>
    </location>
</feature>
<evidence type="ECO:0000256" key="6">
    <source>
        <dbReference type="ARBA" id="ARBA00023242"/>
    </source>
</evidence>
<dbReference type="FunFam" id="2.30.29.70:FF:000001">
    <property type="entry name" value="Proteasomal ubiquitin receptor ADRM1"/>
    <property type="match status" value="1"/>
</dbReference>
<dbReference type="Pfam" id="PF16550">
    <property type="entry name" value="RPN13_C"/>
    <property type="match status" value="1"/>
</dbReference>
<dbReference type="GO" id="GO:0061133">
    <property type="term" value="F:endopeptidase activator activity"/>
    <property type="evidence" value="ECO:0007669"/>
    <property type="project" value="TreeGrafter"/>
</dbReference>
<dbReference type="GO" id="GO:0005634">
    <property type="term" value="C:nucleus"/>
    <property type="evidence" value="ECO:0007669"/>
    <property type="project" value="UniProtKB-SubCell"/>
</dbReference>
<feature type="compositionally biased region" description="Low complexity" evidence="9">
    <location>
        <begin position="384"/>
        <end position="437"/>
    </location>
</feature>
<dbReference type="PROSITE" id="PS51917">
    <property type="entry name" value="PRU"/>
    <property type="match status" value="1"/>
</dbReference>
<reference evidence="12" key="2">
    <citation type="submission" date="2020-05" db="UniProtKB">
        <authorList>
            <consortium name="EnsemblMetazoa"/>
        </authorList>
    </citation>
    <scope>IDENTIFICATION</scope>
    <source>
        <strain evidence="12">maculatus3</strain>
    </source>
</reference>
<dbReference type="InterPro" id="IPR038633">
    <property type="entry name" value="Rpn13/ADRM1_Pru_sf"/>
</dbReference>
<keyword evidence="6" id="KW-0539">Nucleus</keyword>
<name>A0A182T6U4_9DIPT</name>
<dbReference type="GO" id="GO:0070628">
    <property type="term" value="F:proteasome binding"/>
    <property type="evidence" value="ECO:0007669"/>
    <property type="project" value="TreeGrafter"/>
</dbReference>
<dbReference type="PROSITE" id="PS51916">
    <property type="entry name" value="DEUBAD"/>
    <property type="match status" value="1"/>
</dbReference>
<dbReference type="Pfam" id="PF13870">
    <property type="entry name" value="CCDC113_CCDC96_CC"/>
    <property type="match status" value="1"/>
</dbReference>
<dbReference type="Gene3D" id="1.10.2020.20">
    <property type="match status" value="1"/>
</dbReference>
<evidence type="ECO:0000256" key="9">
    <source>
        <dbReference type="SAM" id="MobiDB-lite"/>
    </source>
</evidence>
<keyword evidence="13" id="KW-1185">Reference proteome</keyword>
<dbReference type="AlphaFoldDB" id="A0A182T6U4"/>
<accession>A0A182T6U4</accession>
<evidence type="ECO:0000256" key="2">
    <source>
        <dbReference type="ARBA" id="ARBA00004496"/>
    </source>
</evidence>
<dbReference type="Gene3D" id="2.30.29.70">
    <property type="entry name" value="Proteasomal ubiquitin receptor Rpn13/ADRM1"/>
    <property type="match status" value="1"/>
</dbReference>
<evidence type="ECO:0000256" key="8">
    <source>
        <dbReference type="ARBA" id="ARBA00070663"/>
    </source>
</evidence>
<evidence type="ECO:0000256" key="1">
    <source>
        <dbReference type="ARBA" id="ARBA00004123"/>
    </source>
</evidence>
<dbReference type="Pfam" id="PF04683">
    <property type="entry name" value="Rpn13_ADRM1_Pru"/>
    <property type="match status" value="1"/>
</dbReference>
<feature type="compositionally biased region" description="Low complexity" evidence="9">
    <location>
        <begin position="622"/>
        <end position="648"/>
    </location>
</feature>
<dbReference type="InterPro" id="IPR038108">
    <property type="entry name" value="RPN13_DEUBAD_sf"/>
</dbReference>
<evidence type="ECO:0000256" key="4">
    <source>
        <dbReference type="ARBA" id="ARBA00022490"/>
    </source>
</evidence>
<comment type="function">
    <text evidence="7">May function as a proteasomal ubiquitin receptor. May promote the deubiquitinating activity associated with the 26S proteasome.</text>
</comment>
<dbReference type="InterPro" id="IPR044868">
    <property type="entry name" value="Rpn13/ADRM1_Pru"/>
</dbReference>
<dbReference type="PANTHER" id="PTHR12225:SF0">
    <property type="entry name" value="PROTEASOMAL UBIQUITIN RECEPTOR ADRM1"/>
    <property type="match status" value="1"/>
</dbReference>
<dbReference type="PANTHER" id="PTHR12225">
    <property type="entry name" value="ADHESION REGULATING MOLECULE 1 110 KDA CELL MEMBRANE GLYCOPROTEIN"/>
    <property type="match status" value="1"/>
</dbReference>
<evidence type="ECO:0000259" key="11">
    <source>
        <dbReference type="PROSITE" id="PS51917"/>
    </source>
</evidence>
<dbReference type="InterPro" id="IPR044867">
    <property type="entry name" value="DEUBAD_dom"/>
</dbReference>
<dbReference type="GO" id="GO:0008541">
    <property type="term" value="C:proteasome regulatory particle, lid subcomplex"/>
    <property type="evidence" value="ECO:0007669"/>
    <property type="project" value="TreeGrafter"/>
</dbReference>
<dbReference type="EnsemblMetazoa" id="AMAM020825-RA">
    <property type="protein sequence ID" value="AMAM020825-PA"/>
    <property type="gene ID" value="AMAM020825"/>
</dbReference>
<comment type="similarity">
    <text evidence="3">Belongs to the ADRM1 family.</text>
</comment>
<feature type="compositionally biased region" description="Low complexity" evidence="9">
    <location>
        <begin position="448"/>
        <end position="466"/>
    </location>
</feature>
<dbReference type="InterPro" id="IPR025254">
    <property type="entry name" value="CCDC113/CCDC96_CC"/>
</dbReference>
<reference evidence="13" key="1">
    <citation type="submission" date="2013-09" db="EMBL/GenBank/DDBJ databases">
        <title>The Genome Sequence of Anopheles maculatus species B.</title>
        <authorList>
            <consortium name="The Broad Institute Genomics Platform"/>
            <person name="Neafsey D.E."/>
            <person name="Besansky N."/>
            <person name="Howell P."/>
            <person name="Walton C."/>
            <person name="Young S.K."/>
            <person name="Zeng Q."/>
            <person name="Gargeya S."/>
            <person name="Fitzgerald M."/>
            <person name="Haas B."/>
            <person name="Abouelleil A."/>
            <person name="Allen A.W."/>
            <person name="Alvarado L."/>
            <person name="Arachchi H.M."/>
            <person name="Berlin A.M."/>
            <person name="Chapman S.B."/>
            <person name="Gainer-Dewar J."/>
            <person name="Goldberg J."/>
            <person name="Griggs A."/>
            <person name="Gujja S."/>
            <person name="Hansen M."/>
            <person name="Howarth C."/>
            <person name="Imamovic A."/>
            <person name="Ireland A."/>
            <person name="Larimer J."/>
            <person name="McCowan C."/>
            <person name="Murphy C."/>
            <person name="Pearson M."/>
            <person name="Poon T.W."/>
            <person name="Priest M."/>
            <person name="Roberts A."/>
            <person name="Saif S."/>
            <person name="Shea T."/>
            <person name="Sisk P."/>
            <person name="Sykes S."/>
            <person name="Wortman J."/>
            <person name="Nusbaum C."/>
            <person name="Birren B."/>
        </authorList>
    </citation>
    <scope>NUCLEOTIDE SEQUENCE [LARGE SCALE GENOMIC DNA]</scope>
    <source>
        <strain evidence="13">maculatus3</strain>
    </source>
</reference>
<dbReference type="Proteomes" id="UP000075901">
    <property type="component" value="Unassembled WGS sequence"/>
</dbReference>
<comment type="subcellular location">
    <subcellularLocation>
        <location evidence="2">Cytoplasm</location>
    </subcellularLocation>
    <subcellularLocation>
        <location evidence="1">Nucleus</location>
    </subcellularLocation>
</comment>
<feature type="compositionally biased region" description="Basic and acidic residues" evidence="9">
    <location>
        <begin position="649"/>
        <end position="664"/>
    </location>
</feature>
<dbReference type="InterPro" id="IPR006773">
    <property type="entry name" value="Rpn13/ADRM1"/>
</dbReference>
<evidence type="ECO:0000313" key="12">
    <source>
        <dbReference type="EnsemblMetazoa" id="AMAM020825-PA"/>
    </source>
</evidence>
<evidence type="ECO:0000313" key="13">
    <source>
        <dbReference type="Proteomes" id="UP000075901"/>
    </source>
</evidence>
<proteinExistence type="inferred from homology"/>
<dbReference type="VEuPathDB" id="VectorBase:AMAM020825"/>
<sequence>MNEFQSQIQSHIAKLVALRESKINVNDDKIIQIGLSYFAPDSGATTVSGLMQLMSKARAHLSQERRKLLLAMRRFKRYQMQNSLLDSQMVDASLEQYYELKAEVNRIGEKLEETNKRMNNSRQLFENDVARATHVREKLFDSQNRTVTIMQDVSEVQQNYNYFKRTLCALLQRKKLLRRENGRLKQDIHLLNLVPWYGQTYDQKFSNMSGPIFGSSSALGGSSGGNRHLVEFRAGRMNMVNKMVHADNRKGLVYVYQAEDGLIHFCWKDRTSGTVEDDLILFPDDCEFKKLDYVKNGRVYVLKFKSSSRRLFFWMQEPKTDRDDEWCRRINEVINNPPSGNSIGSGGRSSGNDNGDLQYMLNNMSQQQIMQLFGGVGQMGGLSSLLGSMTRSNSGNSSSRTSAATPSNRSSSTISGSNNGNGGSTTTPTTTLNAPSTPRAPKKTGGNTTKPSTGSGASATGSPMSTPVGRSGAAGTGGNANADGGSRILLSDLQNYLSGISATGVDGTGSRQNIDLASAVNSQTLASIISDQEKVDALVAHLPQLEGDESKKEQLKETISSPQFQQALSMFSNALQSGQLGPVVSQFQLNTEAVAAANAGDLEQFVKALENSEKSHEDAPGGTTSSKQSSAGSAASSAVAEQSKSSSEVTKEENGHGKAQKKDQDDEMAG</sequence>
<dbReference type="GO" id="GO:0005737">
    <property type="term" value="C:cytoplasm"/>
    <property type="evidence" value="ECO:0007669"/>
    <property type="project" value="UniProtKB-SubCell"/>
</dbReference>
<organism evidence="12 13">
    <name type="scientific">Anopheles maculatus</name>
    <dbReference type="NCBI Taxonomy" id="74869"/>
    <lineage>
        <taxon>Eukaryota</taxon>
        <taxon>Metazoa</taxon>
        <taxon>Ecdysozoa</taxon>
        <taxon>Arthropoda</taxon>
        <taxon>Hexapoda</taxon>
        <taxon>Insecta</taxon>
        <taxon>Pterygota</taxon>
        <taxon>Neoptera</taxon>
        <taxon>Endopterygota</taxon>
        <taxon>Diptera</taxon>
        <taxon>Nematocera</taxon>
        <taxon>Culicoidea</taxon>
        <taxon>Culicidae</taxon>
        <taxon>Anophelinae</taxon>
        <taxon>Anopheles</taxon>
        <taxon>Anopheles maculatus group</taxon>
    </lineage>
</organism>
<evidence type="ECO:0000256" key="7">
    <source>
        <dbReference type="ARBA" id="ARBA00054744"/>
    </source>
</evidence>
<dbReference type="InterPro" id="IPR032368">
    <property type="entry name" value="RPN13_DEUBAD"/>
</dbReference>
<feature type="domain" description="DEUBAD" evidence="10">
    <location>
        <begin position="507"/>
        <end position="619"/>
    </location>
</feature>
<keyword evidence="4" id="KW-0963">Cytoplasm</keyword>
<feature type="region of interest" description="Disordered" evidence="9">
    <location>
        <begin position="384"/>
        <end position="480"/>
    </location>
</feature>
<dbReference type="CDD" id="cd13314">
    <property type="entry name" value="PH_Rpn13"/>
    <property type="match status" value="1"/>
</dbReference>